<dbReference type="SUPFAM" id="SSF56112">
    <property type="entry name" value="Protein kinase-like (PK-like)"/>
    <property type="match status" value="1"/>
</dbReference>
<feature type="binding site" evidence="6">
    <location>
        <position position="413"/>
    </location>
    <ligand>
        <name>ATP</name>
        <dbReference type="ChEBI" id="CHEBI:30616"/>
    </ligand>
</feature>
<evidence type="ECO:0000256" key="3">
    <source>
        <dbReference type="ARBA" id="ARBA00022741"/>
    </source>
</evidence>
<evidence type="ECO:0000256" key="7">
    <source>
        <dbReference type="SAM" id="Coils"/>
    </source>
</evidence>
<dbReference type="PANTHER" id="PTHR24058">
    <property type="entry name" value="DUAL SPECIFICITY PROTEIN KINASE"/>
    <property type="match status" value="1"/>
</dbReference>
<dbReference type="InterPro" id="IPR050494">
    <property type="entry name" value="Ser_Thr_dual-spec_kinase"/>
</dbReference>
<keyword evidence="11" id="KW-1185">Reference proteome</keyword>
<evidence type="ECO:0000256" key="2">
    <source>
        <dbReference type="ARBA" id="ARBA00022679"/>
    </source>
</evidence>
<dbReference type="Pfam" id="PF00069">
    <property type="entry name" value="Pkinase"/>
    <property type="match status" value="1"/>
</dbReference>
<dbReference type="PANTHER" id="PTHR24058:SF103">
    <property type="entry name" value="SERINE_THREONINE-PROTEIN KINASE PRP4 HOMOLOG"/>
    <property type="match status" value="1"/>
</dbReference>
<dbReference type="PROSITE" id="PS00108">
    <property type="entry name" value="PROTEIN_KINASE_ST"/>
    <property type="match status" value="1"/>
</dbReference>
<dbReference type="OrthoDB" id="3967at2759"/>
<feature type="compositionally biased region" description="Basic residues" evidence="8">
    <location>
        <begin position="116"/>
        <end position="138"/>
    </location>
</feature>
<evidence type="ECO:0000256" key="4">
    <source>
        <dbReference type="ARBA" id="ARBA00022777"/>
    </source>
</evidence>
<dbReference type="InterPro" id="IPR011009">
    <property type="entry name" value="Kinase-like_dom_sf"/>
</dbReference>
<evidence type="ECO:0000256" key="6">
    <source>
        <dbReference type="PROSITE-ProRule" id="PRU10141"/>
    </source>
</evidence>
<proteinExistence type="predicted"/>
<keyword evidence="3 6" id="KW-0547">Nucleotide-binding</keyword>
<organism evidence="11">
    <name type="scientific">Perkinsus marinus (strain ATCC 50983 / TXsc)</name>
    <dbReference type="NCBI Taxonomy" id="423536"/>
    <lineage>
        <taxon>Eukaryota</taxon>
        <taxon>Sar</taxon>
        <taxon>Alveolata</taxon>
        <taxon>Perkinsozoa</taxon>
        <taxon>Perkinsea</taxon>
        <taxon>Perkinsida</taxon>
        <taxon>Perkinsidae</taxon>
        <taxon>Perkinsus</taxon>
    </lineage>
</organism>
<dbReference type="SMART" id="SM00220">
    <property type="entry name" value="S_TKc"/>
    <property type="match status" value="1"/>
</dbReference>
<accession>C5KXU7</accession>
<dbReference type="OMA" id="RDIRDYK"/>
<dbReference type="InParanoid" id="C5KXU7"/>
<gene>
    <name evidence="10" type="ORF">Pmar_PMAR000866</name>
</gene>
<dbReference type="GO" id="GO:0005524">
    <property type="term" value="F:ATP binding"/>
    <property type="evidence" value="ECO:0007669"/>
    <property type="project" value="UniProtKB-UniRule"/>
</dbReference>
<evidence type="ECO:0000256" key="8">
    <source>
        <dbReference type="SAM" id="MobiDB-lite"/>
    </source>
</evidence>
<feature type="compositionally biased region" description="Basic and acidic residues" evidence="8">
    <location>
        <begin position="256"/>
        <end position="266"/>
    </location>
</feature>
<feature type="coiled-coil region" evidence="7">
    <location>
        <begin position="290"/>
        <end position="317"/>
    </location>
</feature>
<dbReference type="FunCoup" id="C5KXU7">
    <property type="interactions" value="80"/>
</dbReference>
<dbReference type="InterPro" id="IPR017441">
    <property type="entry name" value="Protein_kinase_ATP_BS"/>
</dbReference>
<dbReference type="AlphaFoldDB" id="C5KXU7"/>
<keyword evidence="5 6" id="KW-0067">ATP-binding</keyword>
<feature type="region of interest" description="Disordered" evidence="8">
    <location>
        <begin position="223"/>
        <end position="272"/>
    </location>
</feature>
<feature type="compositionally biased region" description="Low complexity" evidence="8">
    <location>
        <begin position="1"/>
        <end position="11"/>
    </location>
</feature>
<feature type="domain" description="Protein kinase" evidence="9">
    <location>
        <begin position="384"/>
        <end position="717"/>
    </location>
</feature>
<feature type="region of interest" description="Disordered" evidence="8">
    <location>
        <begin position="1"/>
        <end position="210"/>
    </location>
</feature>
<evidence type="ECO:0000259" key="9">
    <source>
        <dbReference type="PROSITE" id="PS50011"/>
    </source>
</evidence>
<feature type="compositionally biased region" description="Basic and acidic residues" evidence="8">
    <location>
        <begin position="46"/>
        <end position="87"/>
    </location>
</feature>
<evidence type="ECO:0000256" key="5">
    <source>
        <dbReference type="ARBA" id="ARBA00022840"/>
    </source>
</evidence>
<evidence type="ECO:0000313" key="11">
    <source>
        <dbReference type="Proteomes" id="UP000007800"/>
    </source>
</evidence>
<feature type="compositionally biased region" description="Low complexity" evidence="8">
    <location>
        <begin position="32"/>
        <end position="45"/>
    </location>
</feature>
<dbReference type="Gene3D" id="3.30.200.20">
    <property type="entry name" value="Phosphorylase Kinase, domain 1"/>
    <property type="match status" value="1"/>
</dbReference>
<feature type="compositionally biased region" description="Basic and acidic residues" evidence="8">
    <location>
        <begin position="169"/>
        <end position="197"/>
    </location>
</feature>
<dbReference type="GeneID" id="9039205"/>
<dbReference type="PROSITE" id="PS50011">
    <property type="entry name" value="PROTEIN_KINASE_DOM"/>
    <property type="match status" value="1"/>
</dbReference>
<sequence>MSSSRTTTTQRGRSDSYNYNDDNEHRYRDAGSNSRSYRTTSSSIITHDRKGASVSRRDAGGDGPSERSRSDYARDRELRSSSRQDYHRSHHHHRRGGSRDRPQQDYDRTRGDRHDHHSSKRSSHRSRSRSAKRSRSRSHHSEDVEMDDKLVDALESSMEAIDANSDAAIQKRREERRKLQRQLTEREMSRKRDRDMSARPPIGGSISVTSGKESIMLAVVASPDDESEKGMMSVSDLSSPSVHPNHNESPSSSDETPERQGEEKLPTSKTTTAALPSALEALKAKMAATQAKALAEIRRLKEAADETMRRKAAETANALVSDEKAQVTDTELNIMLKRAKEIYEERIRQKEMGVEEEDGQNDDKEGYFVPGHLETMDGRYVVLTSSDSDVGKGVFSNVVKCKDTQSLEDVAIKVIRRNDMMRKAAEKEVRILTKLNDAADDMMAKDKSGRDRSHIVRLLRTFNYQGHLCLVFESLWSNLREALKKYARPGERGLNPKAVWSYSRQLLLGLKHMKSCKVIHADIKPDNILISKNHGHLKICDLGSACEIHEAQEMVEYLVSRFYRAPEIMLGYHKYDYAIDMWAIGCTLFELWTGKILFQGRNNNDMLKQIQDAKGKFPHKQIRASKFVEMRHHFNDQCDFLWQQKGGGVKVITTFTPGSDSLKARILHSTRKLSDSDPNKRWFENKTKQFVDLVDQMTNLNPKHRITPEEALAHPFIVEPFERSEGRALKAQ</sequence>
<feature type="compositionally biased region" description="Basic and acidic residues" evidence="8">
    <location>
        <begin position="139"/>
        <end position="152"/>
    </location>
</feature>
<dbReference type="InterPro" id="IPR000719">
    <property type="entry name" value="Prot_kinase_dom"/>
</dbReference>
<evidence type="ECO:0000256" key="1">
    <source>
        <dbReference type="ARBA" id="ARBA00022527"/>
    </source>
</evidence>
<name>C5KXU7_PERM5</name>
<reference evidence="10 11" key="1">
    <citation type="submission" date="2008-07" db="EMBL/GenBank/DDBJ databases">
        <authorList>
            <person name="El-Sayed N."/>
            <person name="Caler E."/>
            <person name="Inman J."/>
            <person name="Amedeo P."/>
            <person name="Hass B."/>
            <person name="Wortman J."/>
        </authorList>
    </citation>
    <scope>NUCLEOTIDE SEQUENCE [LARGE SCALE GENOMIC DNA]</scope>
    <source>
        <strain evidence="11">ATCC 50983 / TXsc</strain>
    </source>
</reference>
<feature type="compositionally biased region" description="Polar residues" evidence="8">
    <location>
        <begin position="235"/>
        <end position="254"/>
    </location>
</feature>
<dbReference type="RefSeq" id="XP_002779026.1">
    <property type="nucleotide sequence ID" value="XM_002778980.1"/>
</dbReference>
<dbReference type="EMBL" id="GG677256">
    <property type="protein sequence ID" value="EER10821.1"/>
    <property type="molecule type" value="Genomic_DNA"/>
</dbReference>
<keyword evidence="1" id="KW-0723">Serine/threonine-protein kinase</keyword>
<dbReference type="GO" id="GO:0004674">
    <property type="term" value="F:protein serine/threonine kinase activity"/>
    <property type="evidence" value="ECO:0007669"/>
    <property type="project" value="UniProtKB-KW"/>
</dbReference>
<evidence type="ECO:0000313" key="10">
    <source>
        <dbReference type="EMBL" id="EER10821.1"/>
    </source>
</evidence>
<dbReference type="InterPro" id="IPR008271">
    <property type="entry name" value="Ser/Thr_kinase_AS"/>
</dbReference>
<dbReference type="PROSITE" id="PS00107">
    <property type="entry name" value="PROTEIN_KINASE_ATP"/>
    <property type="match status" value="1"/>
</dbReference>
<dbReference type="Gene3D" id="1.10.510.10">
    <property type="entry name" value="Transferase(Phosphotransferase) domain 1"/>
    <property type="match status" value="1"/>
</dbReference>
<keyword evidence="4" id="KW-0418">Kinase</keyword>
<protein>
    <submittedName>
        <fullName evidence="10">Prp4, putative</fullName>
    </submittedName>
</protein>
<feature type="compositionally biased region" description="Basic and acidic residues" evidence="8">
    <location>
        <begin position="97"/>
        <end position="115"/>
    </location>
</feature>
<dbReference type="Proteomes" id="UP000007800">
    <property type="component" value="Unassembled WGS sequence"/>
</dbReference>
<keyword evidence="7" id="KW-0175">Coiled coil</keyword>
<keyword evidence="2" id="KW-0808">Transferase</keyword>